<evidence type="ECO:0000313" key="14">
    <source>
        <dbReference type="EMBL" id="OCC15330.1"/>
    </source>
</evidence>
<reference evidence="14 15" key="1">
    <citation type="submission" date="2016-06" db="EMBL/GenBank/DDBJ databases">
        <title>Respiratory ammonification of nitrate coupled to the oxidation of elemental sulfur in deep-sea autotrophic thermophilic bacteria.</title>
        <authorList>
            <person name="Slobodkina G.B."/>
            <person name="Mardanov A.V."/>
            <person name="Ravin N.V."/>
            <person name="Frolova A.A."/>
            <person name="Viryasiv M.B."/>
            <person name="Chernyh N.A."/>
            <person name="Bonch-Osmolovskaya E.A."/>
            <person name="Slobodkin A.I."/>
        </authorList>
    </citation>
    <scope>NUCLEOTIDE SEQUENCE [LARGE SCALE GENOMIC DNA]</scope>
    <source>
        <strain evidence="14 15">S69</strain>
    </source>
</reference>
<dbReference type="GO" id="GO:0044718">
    <property type="term" value="P:siderophore transmembrane transport"/>
    <property type="evidence" value="ECO:0007669"/>
    <property type="project" value="TreeGrafter"/>
</dbReference>
<dbReference type="Gene3D" id="2.40.170.20">
    <property type="entry name" value="TonB-dependent receptor, beta-barrel domain"/>
    <property type="match status" value="1"/>
</dbReference>
<evidence type="ECO:0000256" key="5">
    <source>
        <dbReference type="ARBA" id="ARBA00022729"/>
    </source>
</evidence>
<sequence>MVTATRTPVAASDVPSAIQVISTVDIEDTVAQDLTQILKKDASSIDVIEYPGALSGISIRGFRPEFSGITKHSLVLIDGRPAGATNLSTLLLDNVERIEVLKGPASSLFGAEAVGGVVNIITRRSSGEISGDLSVEGGSFDTINGMARAGGNIVDWLDFDLTFKTRNQNDNIDLGNDHGERPGTTFNINYESLRLGSDLNKDWRLDVKGDWYKGNDIETPGALFYGDIQQSEKDLERYGGDVRLCGKWGKNQSKFVFFASKETSDYFKKYEYNYSIRGYIPTDKYHSYYKETKWWGTQLQNLYRLWGRHDITLGFDYQSIDEESKSYNKDGSRKAPWTPDSNRENWAFFSDTLWRFIDSRFIISAGIRYDYFDVETKRTPYKTDFHPGNETFDTVSPRLGLRLKFTPLFSLHSTFGKAFVPPTAYEMAGYSERLVSGTTMITMGNPDLSPETSWTWDAGITFKDSSKGLNIDLTYFTTSVNHKITRVTVGNITTYENTSEAEMAGLEMEAKCDFGRIFNLHKKIEVFFNGTRLFHSREKIEGSGWTDIHNVSHWKLNYGLNYDDGVFHGRILARYMGKRKDNDWYTPGYPVITYDSFTVVDLTFGATFMEHHNLTLKVNNLFDEYYYEKPEFPLAGRALYLEYRYEF</sequence>
<dbReference type="InterPro" id="IPR036942">
    <property type="entry name" value="Beta-barrel_TonB_sf"/>
</dbReference>
<dbReference type="CDD" id="cd01347">
    <property type="entry name" value="ligand_gated_channel"/>
    <property type="match status" value="1"/>
</dbReference>
<dbReference type="PANTHER" id="PTHR30069:SF29">
    <property type="entry name" value="HEMOGLOBIN AND HEMOGLOBIN-HAPTOGLOBIN-BINDING PROTEIN 1-RELATED"/>
    <property type="match status" value="1"/>
</dbReference>
<keyword evidence="3 10" id="KW-1134">Transmembrane beta strand</keyword>
<comment type="similarity">
    <text evidence="10 11">Belongs to the TonB-dependent receptor family.</text>
</comment>
<dbReference type="InterPro" id="IPR039426">
    <property type="entry name" value="TonB-dep_rcpt-like"/>
</dbReference>
<feature type="domain" description="TonB-dependent receptor plug" evidence="13">
    <location>
        <begin position="12"/>
        <end position="117"/>
    </location>
</feature>
<dbReference type="Pfam" id="PF00593">
    <property type="entry name" value="TonB_dep_Rec_b-barrel"/>
    <property type="match status" value="1"/>
</dbReference>
<keyword evidence="15" id="KW-1185">Reference proteome</keyword>
<dbReference type="InterPro" id="IPR012910">
    <property type="entry name" value="Plug_dom"/>
</dbReference>
<dbReference type="PANTHER" id="PTHR30069">
    <property type="entry name" value="TONB-DEPENDENT OUTER MEMBRANE RECEPTOR"/>
    <property type="match status" value="1"/>
</dbReference>
<evidence type="ECO:0000256" key="7">
    <source>
        <dbReference type="ARBA" id="ARBA00023136"/>
    </source>
</evidence>
<evidence type="ECO:0000313" key="15">
    <source>
        <dbReference type="Proteomes" id="UP000093080"/>
    </source>
</evidence>
<keyword evidence="7 10" id="KW-0472">Membrane</keyword>
<comment type="caution">
    <text evidence="14">The sequence shown here is derived from an EMBL/GenBank/DDBJ whole genome shotgun (WGS) entry which is preliminary data.</text>
</comment>
<keyword evidence="2 10" id="KW-0813">Transport</keyword>
<evidence type="ECO:0000256" key="11">
    <source>
        <dbReference type="RuleBase" id="RU003357"/>
    </source>
</evidence>
<dbReference type="GO" id="GO:0015344">
    <property type="term" value="F:siderophore uptake transmembrane transporter activity"/>
    <property type="evidence" value="ECO:0007669"/>
    <property type="project" value="TreeGrafter"/>
</dbReference>
<dbReference type="STRING" id="1156395.DBT_1077"/>
<dbReference type="InterPro" id="IPR037066">
    <property type="entry name" value="Plug_dom_sf"/>
</dbReference>
<keyword evidence="8 14" id="KW-0675">Receptor</keyword>
<evidence type="ECO:0000256" key="8">
    <source>
        <dbReference type="ARBA" id="ARBA00023170"/>
    </source>
</evidence>
<keyword evidence="9 10" id="KW-0998">Cell outer membrane</keyword>
<evidence type="ECO:0000259" key="12">
    <source>
        <dbReference type="Pfam" id="PF00593"/>
    </source>
</evidence>
<dbReference type="PATRIC" id="fig|1156395.6.peg.1093"/>
<name>A0A1B9F5Z7_9BACT</name>
<dbReference type="Proteomes" id="UP000093080">
    <property type="component" value="Unassembled WGS sequence"/>
</dbReference>
<evidence type="ECO:0000259" key="13">
    <source>
        <dbReference type="Pfam" id="PF07715"/>
    </source>
</evidence>
<dbReference type="InterPro" id="IPR000531">
    <property type="entry name" value="Beta-barrel_TonB"/>
</dbReference>
<evidence type="ECO:0000256" key="1">
    <source>
        <dbReference type="ARBA" id="ARBA00004571"/>
    </source>
</evidence>
<evidence type="ECO:0000256" key="10">
    <source>
        <dbReference type="PROSITE-ProRule" id="PRU01360"/>
    </source>
</evidence>
<evidence type="ECO:0000256" key="6">
    <source>
        <dbReference type="ARBA" id="ARBA00023077"/>
    </source>
</evidence>
<dbReference type="Pfam" id="PF07715">
    <property type="entry name" value="Plug"/>
    <property type="match status" value="1"/>
</dbReference>
<evidence type="ECO:0000256" key="4">
    <source>
        <dbReference type="ARBA" id="ARBA00022692"/>
    </source>
</evidence>
<evidence type="ECO:0000256" key="2">
    <source>
        <dbReference type="ARBA" id="ARBA00022448"/>
    </source>
</evidence>
<dbReference type="GO" id="GO:0009279">
    <property type="term" value="C:cell outer membrane"/>
    <property type="evidence" value="ECO:0007669"/>
    <property type="project" value="UniProtKB-SubCell"/>
</dbReference>
<comment type="subcellular location">
    <subcellularLocation>
        <location evidence="1 10">Cell outer membrane</location>
        <topology evidence="1 10">Multi-pass membrane protein</topology>
    </subcellularLocation>
</comment>
<organism evidence="14 15">
    <name type="scientific">Dissulfuribacter thermophilus</name>
    <dbReference type="NCBI Taxonomy" id="1156395"/>
    <lineage>
        <taxon>Bacteria</taxon>
        <taxon>Pseudomonadati</taxon>
        <taxon>Thermodesulfobacteriota</taxon>
        <taxon>Dissulfuribacteria</taxon>
        <taxon>Dissulfuribacterales</taxon>
        <taxon>Dissulfuribacteraceae</taxon>
        <taxon>Dissulfuribacter</taxon>
    </lineage>
</organism>
<keyword evidence="5" id="KW-0732">Signal</keyword>
<dbReference type="AlphaFoldDB" id="A0A1B9F5Z7"/>
<dbReference type="PROSITE" id="PS52016">
    <property type="entry name" value="TONB_DEPENDENT_REC_3"/>
    <property type="match status" value="1"/>
</dbReference>
<dbReference type="SUPFAM" id="SSF56935">
    <property type="entry name" value="Porins"/>
    <property type="match status" value="1"/>
</dbReference>
<evidence type="ECO:0000256" key="9">
    <source>
        <dbReference type="ARBA" id="ARBA00023237"/>
    </source>
</evidence>
<keyword evidence="4 10" id="KW-0812">Transmembrane</keyword>
<evidence type="ECO:0000256" key="3">
    <source>
        <dbReference type="ARBA" id="ARBA00022452"/>
    </source>
</evidence>
<feature type="domain" description="TonB-dependent receptor-like beta-barrel" evidence="12">
    <location>
        <begin position="179"/>
        <end position="621"/>
    </location>
</feature>
<accession>A0A1B9F5Z7</accession>
<dbReference type="EMBL" id="MAGO01000005">
    <property type="protein sequence ID" value="OCC15330.1"/>
    <property type="molecule type" value="Genomic_DNA"/>
</dbReference>
<protein>
    <submittedName>
        <fullName evidence="14">TonB-dependent receptor</fullName>
    </submittedName>
</protein>
<dbReference type="Gene3D" id="2.170.130.10">
    <property type="entry name" value="TonB-dependent receptor, plug domain"/>
    <property type="match status" value="1"/>
</dbReference>
<keyword evidence="6 11" id="KW-0798">TonB box</keyword>
<proteinExistence type="inferred from homology"/>
<gene>
    <name evidence="14" type="ORF">DBT_1077</name>
</gene>